<dbReference type="EMBL" id="BAAALF010000019">
    <property type="protein sequence ID" value="GAA1227399.1"/>
    <property type="molecule type" value="Genomic_DNA"/>
</dbReference>
<keyword evidence="3" id="KW-1185">Reference proteome</keyword>
<organism evidence="2 3">
    <name type="scientific">Kitasatospora nipponensis</name>
    <dbReference type="NCBI Taxonomy" id="258049"/>
    <lineage>
        <taxon>Bacteria</taxon>
        <taxon>Bacillati</taxon>
        <taxon>Actinomycetota</taxon>
        <taxon>Actinomycetes</taxon>
        <taxon>Kitasatosporales</taxon>
        <taxon>Streptomycetaceae</taxon>
        <taxon>Kitasatospora</taxon>
    </lineage>
</organism>
<evidence type="ECO:0000256" key="1">
    <source>
        <dbReference type="SAM" id="MobiDB-lite"/>
    </source>
</evidence>
<name>A0ABN1VYA1_9ACTN</name>
<comment type="caution">
    <text evidence="2">The sequence shown here is derived from an EMBL/GenBank/DDBJ whole genome shotgun (WGS) entry which is preliminary data.</text>
</comment>
<evidence type="ECO:0000313" key="2">
    <source>
        <dbReference type="EMBL" id="GAA1227399.1"/>
    </source>
</evidence>
<feature type="region of interest" description="Disordered" evidence="1">
    <location>
        <begin position="152"/>
        <end position="177"/>
    </location>
</feature>
<evidence type="ECO:0000313" key="3">
    <source>
        <dbReference type="Proteomes" id="UP001500037"/>
    </source>
</evidence>
<sequence length="231" mass="24726">MVDRDDSRSDGHQVDDWSAQALRAFLRTAWGMVVDEDGDADGYPSWIDPSCRSRREGSGPVSAGAGAGAGALGRVLACGVDPDDLTDVVREMQHALLYNLCQLIDDPGLLGIGLGEEPSEPAEFRWELMAVRTRGTEEGAPAERVLVQGLHSSLDGLDPSGREGESRGRPVPARLPGHPLHARLAVAHARAGERVQAINTWRTATGAPVMEAKAAIDRLLEQVGRDPESVR</sequence>
<proteinExistence type="predicted"/>
<gene>
    <name evidence="2" type="ORF">GCM10009665_17400</name>
</gene>
<reference evidence="2 3" key="1">
    <citation type="journal article" date="2019" name="Int. J. Syst. Evol. Microbiol.">
        <title>The Global Catalogue of Microorganisms (GCM) 10K type strain sequencing project: providing services to taxonomists for standard genome sequencing and annotation.</title>
        <authorList>
            <consortium name="The Broad Institute Genomics Platform"/>
            <consortium name="The Broad Institute Genome Sequencing Center for Infectious Disease"/>
            <person name="Wu L."/>
            <person name="Ma J."/>
        </authorList>
    </citation>
    <scope>NUCLEOTIDE SEQUENCE [LARGE SCALE GENOMIC DNA]</scope>
    <source>
        <strain evidence="2 3">JCM 13004</strain>
    </source>
</reference>
<dbReference type="Proteomes" id="UP001500037">
    <property type="component" value="Unassembled WGS sequence"/>
</dbReference>
<protein>
    <submittedName>
        <fullName evidence="2">Uncharacterized protein</fullName>
    </submittedName>
</protein>
<accession>A0ABN1VYA1</accession>
<dbReference type="RefSeq" id="WP_344440668.1">
    <property type="nucleotide sequence ID" value="NZ_BAAALF010000019.1"/>
</dbReference>